<feature type="domain" description="Major facilitator superfamily (MFS) profile" evidence="6">
    <location>
        <begin position="1"/>
        <end position="99"/>
    </location>
</feature>
<feature type="transmembrane region" description="Helical" evidence="5">
    <location>
        <begin position="6"/>
        <end position="29"/>
    </location>
</feature>
<evidence type="ECO:0000256" key="4">
    <source>
        <dbReference type="ARBA" id="ARBA00023136"/>
    </source>
</evidence>
<name>A0AAV2I0S1_LYMST</name>
<sequence>SPDYLWVATVLATIGKFGASGAYANIWLFSAELFPTVLRSSGLSSGSFFARMGGLISPYIANLGSQDDGVVIQILPLMIFGALSLIAGALAYLLPETKNARLPETIAEAIRFGR</sequence>
<accession>A0AAV2I0S1</accession>
<keyword evidence="3 5" id="KW-1133">Transmembrane helix</keyword>
<evidence type="ECO:0000256" key="2">
    <source>
        <dbReference type="ARBA" id="ARBA00022692"/>
    </source>
</evidence>
<evidence type="ECO:0000256" key="1">
    <source>
        <dbReference type="ARBA" id="ARBA00004141"/>
    </source>
</evidence>
<comment type="subcellular location">
    <subcellularLocation>
        <location evidence="1">Membrane</location>
        <topology evidence="1">Multi-pass membrane protein</topology>
    </subcellularLocation>
</comment>
<dbReference type="Gene3D" id="1.20.1250.20">
    <property type="entry name" value="MFS general substrate transporter like domains"/>
    <property type="match status" value="1"/>
</dbReference>
<dbReference type="PROSITE" id="PS50850">
    <property type="entry name" value="MFS"/>
    <property type="match status" value="1"/>
</dbReference>
<dbReference type="Proteomes" id="UP001497497">
    <property type="component" value="Unassembled WGS sequence"/>
</dbReference>
<reference evidence="7 8" key="1">
    <citation type="submission" date="2024-04" db="EMBL/GenBank/DDBJ databases">
        <authorList>
            <consortium name="Genoscope - CEA"/>
            <person name="William W."/>
        </authorList>
    </citation>
    <scope>NUCLEOTIDE SEQUENCE [LARGE SCALE GENOMIC DNA]</scope>
</reference>
<dbReference type="GO" id="GO:0022857">
    <property type="term" value="F:transmembrane transporter activity"/>
    <property type="evidence" value="ECO:0007669"/>
    <property type="project" value="InterPro"/>
</dbReference>
<dbReference type="SUPFAM" id="SSF103473">
    <property type="entry name" value="MFS general substrate transporter"/>
    <property type="match status" value="1"/>
</dbReference>
<organism evidence="7 8">
    <name type="scientific">Lymnaea stagnalis</name>
    <name type="common">Great pond snail</name>
    <name type="synonym">Helix stagnalis</name>
    <dbReference type="NCBI Taxonomy" id="6523"/>
    <lineage>
        <taxon>Eukaryota</taxon>
        <taxon>Metazoa</taxon>
        <taxon>Spiralia</taxon>
        <taxon>Lophotrochozoa</taxon>
        <taxon>Mollusca</taxon>
        <taxon>Gastropoda</taxon>
        <taxon>Heterobranchia</taxon>
        <taxon>Euthyneura</taxon>
        <taxon>Panpulmonata</taxon>
        <taxon>Hygrophila</taxon>
        <taxon>Lymnaeoidea</taxon>
        <taxon>Lymnaeidae</taxon>
        <taxon>Lymnaea</taxon>
    </lineage>
</organism>
<keyword evidence="8" id="KW-1185">Reference proteome</keyword>
<evidence type="ECO:0000313" key="8">
    <source>
        <dbReference type="Proteomes" id="UP001497497"/>
    </source>
</evidence>
<feature type="transmembrane region" description="Helical" evidence="5">
    <location>
        <begin position="73"/>
        <end position="94"/>
    </location>
</feature>
<comment type="caution">
    <text evidence="7">The sequence shown here is derived from an EMBL/GenBank/DDBJ whole genome shotgun (WGS) entry which is preliminary data.</text>
</comment>
<keyword evidence="2 5" id="KW-0812">Transmembrane</keyword>
<dbReference type="InterPro" id="IPR020846">
    <property type="entry name" value="MFS_dom"/>
</dbReference>
<evidence type="ECO:0000256" key="5">
    <source>
        <dbReference type="SAM" id="Phobius"/>
    </source>
</evidence>
<gene>
    <name evidence="7" type="ORF">GSLYS_00013800001</name>
</gene>
<evidence type="ECO:0000313" key="7">
    <source>
        <dbReference type="EMBL" id="CAL1540067.1"/>
    </source>
</evidence>
<dbReference type="InterPro" id="IPR036259">
    <property type="entry name" value="MFS_trans_sf"/>
</dbReference>
<dbReference type="PANTHER" id="PTHR24064">
    <property type="entry name" value="SOLUTE CARRIER FAMILY 22 MEMBER"/>
    <property type="match status" value="1"/>
</dbReference>
<feature type="non-terminal residue" evidence="7">
    <location>
        <position position="1"/>
    </location>
</feature>
<keyword evidence="4 5" id="KW-0472">Membrane</keyword>
<dbReference type="AlphaFoldDB" id="A0AAV2I0S1"/>
<dbReference type="EMBL" id="CAXITT010000369">
    <property type="protein sequence ID" value="CAL1540067.1"/>
    <property type="molecule type" value="Genomic_DNA"/>
</dbReference>
<evidence type="ECO:0000256" key="3">
    <source>
        <dbReference type="ARBA" id="ARBA00022989"/>
    </source>
</evidence>
<evidence type="ECO:0000259" key="6">
    <source>
        <dbReference type="PROSITE" id="PS50850"/>
    </source>
</evidence>
<protein>
    <recommendedName>
        <fullName evidence="6">Major facilitator superfamily (MFS) profile domain-containing protein</fullName>
    </recommendedName>
</protein>
<proteinExistence type="predicted"/>
<dbReference type="GO" id="GO:0016020">
    <property type="term" value="C:membrane"/>
    <property type="evidence" value="ECO:0007669"/>
    <property type="project" value="UniProtKB-SubCell"/>
</dbReference>